<dbReference type="EMBL" id="CAMXCT020000635">
    <property type="protein sequence ID" value="CAL1134850.1"/>
    <property type="molecule type" value="Genomic_DNA"/>
</dbReference>
<keyword evidence="1" id="KW-0677">Repeat</keyword>
<dbReference type="Gene3D" id="1.25.40.10">
    <property type="entry name" value="Tetratricopeptide repeat domain"/>
    <property type="match status" value="3"/>
</dbReference>
<comment type="caution">
    <text evidence="3">The sequence shown here is derived from an EMBL/GenBank/DDBJ whole genome shotgun (WGS) entry which is preliminary data.</text>
</comment>
<name>A0A9P1BZM1_9DINO</name>
<evidence type="ECO:0000313" key="4">
    <source>
        <dbReference type="EMBL" id="CAL4768787.1"/>
    </source>
</evidence>
<dbReference type="InterPro" id="IPR011990">
    <property type="entry name" value="TPR-like_helical_dom_sf"/>
</dbReference>
<dbReference type="PANTHER" id="PTHR47936">
    <property type="entry name" value="PPR_LONG DOMAIN-CONTAINING PROTEIN"/>
    <property type="match status" value="1"/>
</dbReference>
<evidence type="ECO:0000313" key="3">
    <source>
        <dbReference type="EMBL" id="CAI3981475.1"/>
    </source>
</evidence>
<gene>
    <name evidence="3" type="ORF">C1SCF055_LOCUS9258</name>
</gene>
<dbReference type="InterPro" id="IPR002885">
    <property type="entry name" value="PPR_rpt"/>
</dbReference>
<feature type="compositionally biased region" description="Polar residues" evidence="2">
    <location>
        <begin position="539"/>
        <end position="556"/>
    </location>
</feature>
<evidence type="ECO:0000313" key="5">
    <source>
        <dbReference type="Proteomes" id="UP001152797"/>
    </source>
</evidence>
<dbReference type="EMBL" id="CAMXCT010000635">
    <property type="protein sequence ID" value="CAI3981475.1"/>
    <property type="molecule type" value="Genomic_DNA"/>
</dbReference>
<dbReference type="AlphaFoldDB" id="A0A9P1BZM1"/>
<dbReference type="OrthoDB" id="185373at2759"/>
<feature type="region of interest" description="Disordered" evidence="2">
    <location>
        <begin position="538"/>
        <end position="562"/>
    </location>
</feature>
<dbReference type="Pfam" id="PF13812">
    <property type="entry name" value="PPR_3"/>
    <property type="match status" value="1"/>
</dbReference>
<proteinExistence type="predicted"/>
<dbReference type="EMBL" id="CAMXCT030000635">
    <property type="protein sequence ID" value="CAL4768787.1"/>
    <property type="molecule type" value="Genomic_DNA"/>
</dbReference>
<organism evidence="3">
    <name type="scientific">Cladocopium goreaui</name>
    <dbReference type="NCBI Taxonomy" id="2562237"/>
    <lineage>
        <taxon>Eukaryota</taxon>
        <taxon>Sar</taxon>
        <taxon>Alveolata</taxon>
        <taxon>Dinophyceae</taxon>
        <taxon>Suessiales</taxon>
        <taxon>Symbiodiniaceae</taxon>
        <taxon>Cladocopium</taxon>
    </lineage>
</organism>
<evidence type="ECO:0000256" key="1">
    <source>
        <dbReference type="ARBA" id="ARBA00022737"/>
    </source>
</evidence>
<sequence>MRKDVQKWHEALSLEAKLLDFNIVLGGTARRRQWQQPLQLLMSSRLSRLRPDIVSCNSLLGTLAKTRWEQAVDFFFLLSAKNWRPNTISRSSLAACEKVGKWTAALWLLSKPTDIVACTTGISACGQGHWQLPGALLCMAPIWELLPNVVAFTTALSVSGWTWVCSMVLIQEMSLQLDLAAFTAVVDTCGTQWKSSLDILRWGRRRGLNCDGAKSAALASCAEANSWEHCIGVLLESRPATSEKGRGNWLKTRLSGFSSSIAACDSAHRWDWAFELLQIAKHGLRIDISLFNAALSACESASAWQMVFEVWSSLKVTKLNPDLISWNTLLGSCRESWPDALEAHSAMQRQRMRPDVVSHTALLAACERGLRWSFTLWQLEQDGLSLNVQAFTAAATACQSAGHLGFALAIIDKIQDQALTPDAAVFSTALLACERLGSFEKAEAILEESARQRQEMNSIMCGAALGASCKEGFSLAPELLEQLQSVGFEGGVQWLLAAVGKEKEEKAWLAKRFEEKCAEVQALQKELQKVRAILDHRGSSPSQTISPQELSPTCSPSKGGAGVAQRRGLQLTVQTAKNPPKVAFQTDKEAAPITRAKSSPNMGDGIEPMSALLRRRKEDWTPLSQQAEDGNKGLSVSTDKVFSLLGDCPASPKRVRVGSKESEPP</sequence>
<keyword evidence="5" id="KW-1185">Reference proteome</keyword>
<dbReference type="PANTHER" id="PTHR47936:SF1">
    <property type="entry name" value="PENTATRICOPEPTIDE REPEAT-CONTAINING PROTEIN GUN1, CHLOROPLASTIC"/>
    <property type="match status" value="1"/>
</dbReference>
<protein>
    <submittedName>
        <fullName evidence="4">Pentatricopeptide repeat-containing protein GUN1, chloroplastic (Pentatricopeptide repeat-containing protein At2g31400) (Protein GENOMES UNCOUPLED 1)</fullName>
    </submittedName>
</protein>
<feature type="region of interest" description="Disordered" evidence="2">
    <location>
        <begin position="645"/>
        <end position="665"/>
    </location>
</feature>
<accession>A0A9P1BZM1</accession>
<evidence type="ECO:0000256" key="2">
    <source>
        <dbReference type="SAM" id="MobiDB-lite"/>
    </source>
</evidence>
<dbReference type="Proteomes" id="UP001152797">
    <property type="component" value="Unassembled WGS sequence"/>
</dbReference>
<reference evidence="4 5" key="2">
    <citation type="submission" date="2024-05" db="EMBL/GenBank/DDBJ databases">
        <authorList>
            <person name="Chen Y."/>
            <person name="Shah S."/>
            <person name="Dougan E. K."/>
            <person name="Thang M."/>
            <person name="Chan C."/>
        </authorList>
    </citation>
    <scope>NUCLEOTIDE SEQUENCE [LARGE SCALE GENOMIC DNA]</scope>
</reference>
<reference evidence="3" key="1">
    <citation type="submission" date="2022-10" db="EMBL/GenBank/DDBJ databases">
        <authorList>
            <person name="Chen Y."/>
            <person name="Dougan E. K."/>
            <person name="Chan C."/>
            <person name="Rhodes N."/>
            <person name="Thang M."/>
        </authorList>
    </citation>
    <scope>NUCLEOTIDE SEQUENCE</scope>
</reference>